<dbReference type="Gene3D" id="3.90.550.50">
    <property type="match status" value="1"/>
</dbReference>
<dbReference type="Pfam" id="PF13334">
    <property type="entry name" value="DUF4094"/>
    <property type="match status" value="1"/>
</dbReference>
<comment type="cofactor">
    <cofactor evidence="1 13">
        <name>Mn(2+)</name>
        <dbReference type="ChEBI" id="CHEBI:29035"/>
    </cofactor>
</comment>
<dbReference type="AlphaFoldDB" id="A0AAW1WUJ1"/>
<keyword evidence="11" id="KW-0472">Membrane</keyword>
<keyword evidence="10 13" id="KW-0333">Golgi apparatus</keyword>
<comment type="pathway">
    <text evidence="3">Protein modification; protein glycosylation.</text>
</comment>
<keyword evidence="8" id="KW-0735">Signal-anchor</keyword>
<dbReference type="FunFam" id="3.90.550.50:FF:000022">
    <property type="entry name" value="Hexosyltransferase"/>
    <property type="match status" value="1"/>
</dbReference>
<evidence type="ECO:0000256" key="4">
    <source>
        <dbReference type="ARBA" id="ARBA00008661"/>
    </source>
</evidence>
<dbReference type="PANTHER" id="PTHR11214">
    <property type="entry name" value="BETA-1,3-N-ACETYLGLUCOSAMINYLTRANSFERASE"/>
    <property type="match status" value="1"/>
</dbReference>
<evidence type="ECO:0000259" key="14">
    <source>
        <dbReference type="Pfam" id="PF13334"/>
    </source>
</evidence>
<dbReference type="Pfam" id="PF01762">
    <property type="entry name" value="Galactosyl_T"/>
    <property type="match status" value="1"/>
</dbReference>
<evidence type="ECO:0000256" key="2">
    <source>
        <dbReference type="ARBA" id="ARBA00004323"/>
    </source>
</evidence>
<evidence type="ECO:0000256" key="9">
    <source>
        <dbReference type="ARBA" id="ARBA00022989"/>
    </source>
</evidence>
<protein>
    <recommendedName>
        <fullName evidence="13">Hexosyltransferase</fullName>
        <ecNumber evidence="13">2.4.1.-</ecNumber>
    </recommendedName>
</protein>
<dbReference type="InterPro" id="IPR002659">
    <property type="entry name" value="Glyco_trans_31"/>
</dbReference>
<dbReference type="PANTHER" id="PTHR11214:SF348">
    <property type="entry name" value="HEXOSYLTRANSFERASE"/>
    <property type="match status" value="1"/>
</dbReference>
<dbReference type="GO" id="GO:0008378">
    <property type="term" value="F:galactosyltransferase activity"/>
    <property type="evidence" value="ECO:0007669"/>
    <property type="project" value="TreeGrafter"/>
</dbReference>
<accession>A0AAW1WUJ1</accession>
<evidence type="ECO:0000256" key="8">
    <source>
        <dbReference type="ARBA" id="ARBA00022968"/>
    </source>
</evidence>
<evidence type="ECO:0000256" key="13">
    <source>
        <dbReference type="RuleBase" id="RU363063"/>
    </source>
</evidence>
<evidence type="ECO:0000256" key="5">
    <source>
        <dbReference type="ARBA" id="ARBA00022676"/>
    </source>
</evidence>
<sequence length="340" mass="38481">MHSRPSHNRLSSFQSRISALLLAMLATMAAIYVAGRLWQDAEERVYLIQEIDKRSSQDHSAISVDDTLKIIACREQQKKLSTLEMELAAARKEGFVPTSLSKSEKADSKKKLLAVVGIFTTFGRKKNRDAIRKAWMPTGAALEKLAYEKGVILRFAIGRSPNRGDSLDKQIDSESRQTKDFVVLDGQVEASEERPKKMKSFFIHAVENWDAEYYVKVNDDVFVNIDVLGATLTAYLNKPRAYIGCMKSGEVFSEPTHKWYEPDWWKFGDAKSYPRHASGEMYAISRALAQFISINRSILRTYAHDDVSSGSWFIGLDVKHINERKFCCSSWFPGAICTAV</sequence>
<evidence type="ECO:0000256" key="1">
    <source>
        <dbReference type="ARBA" id="ARBA00001936"/>
    </source>
</evidence>
<comment type="subcellular location">
    <subcellularLocation>
        <location evidence="2 13">Golgi apparatus membrane</location>
        <topology evidence="2 13">Single-pass type II membrane protein</topology>
    </subcellularLocation>
</comment>
<evidence type="ECO:0000256" key="6">
    <source>
        <dbReference type="ARBA" id="ARBA00022679"/>
    </source>
</evidence>
<feature type="domain" description="DUF4094" evidence="14">
    <location>
        <begin position="15"/>
        <end position="92"/>
    </location>
</feature>
<keyword evidence="9" id="KW-1133">Transmembrane helix</keyword>
<reference evidence="15 16" key="1">
    <citation type="journal article" date="2023" name="G3 (Bethesda)">
        <title>A chromosome-length genome assembly and annotation of blackberry (Rubus argutus, cv. 'Hillquist').</title>
        <authorList>
            <person name="Bruna T."/>
            <person name="Aryal R."/>
            <person name="Dudchenko O."/>
            <person name="Sargent D.J."/>
            <person name="Mead D."/>
            <person name="Buti M."/>
            <person name="Cavallini A."/>
            <person name="Hytonen T."/>
            <person name="Andres J."/>
            <person name="Pham M."/>
            <person name="Weisz D."/>
            <person name="Mascagni F."/>
            <person name="Usai G."/>
            <person name="Natali L."/>
            <person name="Bassil N."/>
            <person name="Fernandez G.E."/>
            <person name="Lomsadze A."/>
            <person name="Armour M."/>
            <person name="Olukolu B."/>
            <person name="Poorten T."/>
            <person name="Britton C."/>
            <person name="Davik J."/>
            <person name="Ashrafi H."/>
            <person name="Aiden E.L."/>
            <person name="Borodovsky M."/>
            <person name="Worthington M."/>
        </authorList>
    </citation>
    <scope>NUCLEOTIDE SEQUENCE [LARGE SCALE GENOMIC DNA]</scope>
    <source>
        <strain evidence="15">PI 553951</strain>
    </source>
</reference>
<name>A0AAW1WUJ1_RUBAR</name>
<comment type="caution">
    <text evidence="15">The sequence shown here is derived from an EMBL/GenBank/DDBJ whole genome shotgun (WGS) entry which is preliminary data.</text>
</comment>
<keyword evidence="16" id="KW-1185">Reference proteome</keyword>
<evidence type="ECO:0000256" key="10">
    <source>
        <dbReference type="ARBA" id="ARBA00023034"/>
    </source>
</evidence>
<keyword evidence="5 13" id="KW-0328">Glycosyltransferase</keyword>
<keyword evidence="7" id="KW-0812">Transmembrane</keyword>
<dbReference type="Proteomes" id="UP001457282">
    <property type="component" value="Unassembled WGS sequence"/>
</dbReference>
<dbReference type="EMBL" id="JBEDUW010000005">
    <property type="protein sequence ID" value="KAK9927047.1"/>
    <property type="molecule type" value="Genomic_DNA"/>
</dbReference>
<evidence type="ECO:0000256" key="12">
    <source>
        <dbReference type="ARBA" id="ARBA00023211"/>
    </source>
</evidence>
<dbReference type="InterPro" id="IPR025298">
    <property type="entry name" value="DUF4094"/>
</dbReference>
<keyword evidence="6" id="KW-0808">Transferase</keyword>
<gene>
    <name evidence="15" type="ORF">M0R45_024252</name>
</gene>
<dbReference type="GO" id="GO:0000139">
    <property type="term" value="C:Golgi membrane"/>
    <property type="evidence" value="ECO:0007669"/>
    <property type="project" value="UniProtKB-SubCell"/>
</dbReference>
<evidence type="ECO:0000256" key="3">
    <source>
        <dbReference type="ARBA" id="ARBA00004922"/>
    </source>
</evidence>
<dbReference type="EC" id="2.4.1.-" evidence="13"/>
<keyword evidence="12 13" id="KW-0464">Manganese</keyword>
<evidence type="ECO:0000313" key="15">
    <source>
        <dbReference type="EMBL" id="KAK9927047.1"/>
    </source>
</evidence>
<proteinExistence type="inferred from homology"/>
<evidence type="ECO:0000256" key="7">
    <source>
        <dbReference type="ARBA" id="ARBA00022692"/>
    </source>
</evidence>
<organism evidence="15 16">
    <name type="scientific">Rubus argutus</name>
    <name type="common">Southern blackberry</name>
    <dbReference type="NCBI Taxonomy" id="59490"/>
    <lineage>
        <taxon>Eukaryota</taxon>
        <taxon>Viridiplantae</taxon>
        <taxon>Streptophyta</taxon>
        <taxon>Embryophyta</taxon>
        <taxon>Tracheophyta</taxon>
        <taxon>Spermatophyta</taxon>
        <taxon>Magnoliopsida</taxon>
        <taxon>eudicotyledons</taxon>
        <taxon>Gunneridae</taxon>
        <taxon>Pentapetalae</taxon>
        <taxon>rosids</taxon>
        <taxon>fabids</taxon>
        <taxon>Rosales</taxon>
        <taxon>Rosaceae</taxon>
        <taxon>Rosoideae</taxon>
        <taxon>Rosoideae incertae sedis</taxon>
        <taxon>Rubus</taxon>
    </lineage>
</organism>
<evidence type="ECO:0000256" key="11">
    <source>
        <dbReference type="ARBA" id="ARBA00023136"/>
    </source>
</evidence>
<evidence type="ECO:0000313" key="16">
    <source>
        <dbReference type="Proteomes" id="UP001457282"/>
    </source>
</evidence>
<comment type="similarity">
    <text evidence="4 13">Belongs to the glycosyltransferase 31 family.</text>
</comment>